<feature type="region of interest" description="Disordered" evidence="6">
    <location>
        <begin position="169"/>
        <end position="246"/>
    </location>
</feature>
<comment type="caution">
    <text evidence="9">The sequence shown here is derived from an EMBL/GenBank/DDBJ whole genome shotgun (WGS) entry which is preliminary data.</text>
</comment>
<protein>
    <submittedName>
        <fullName evidence="9">Transcription factor bHLH49-like isoform X1</fullName>
    </submittedName>
</protein>
<keyword evidence="11" id="KW-1185">Reference proteome</keyword>
<dbReference type="GO" id="GO:0046983">
    <property type="term" value="F:protein dimerization activity"/>
    <property type="evidence" value="ECO:0007669"/>
    <property type="project" value="InterPro"/>
</dbReference>
<dbReference type="Proteomes" id="UP001140949">
    <property type="component" value="Unassembled WGS sequence"/>
</dbReference>
<dbReference type="EMBL" id="JANAVB010016800">
    <property type="protein sequence ID" value="KAJ6831312.1"/>
    <property type="molecule type" value="Genomic_DNA"/>
</dbReference>
<dbReference type="GO" id="GO:0003700">
    <property type="term" value="F:DNA-binding transcription factor activity"/>
    <property type="evidence" value="ECO:0007669"/>
    <property type="project" value="TreeGrafter"/>
</dbReference>
<sequence length="416" mass="45180">MVRIGFGEKKIMSGDPSNQHISADGAWQFCQPPSVSICQGFQVGSSSSCPPVEPFQSSTLWNPGFSEKPIGLHPMLDVGWNSPDPAAVARLGMFSGVNPGMLPPSLSDFVERSARFSNFSAGPFGTSGASASVVQIQNSEAVRGVSVSMDHGWRSECPMENHRDNVVSEEASPGFVNVSGDSSSKGVSTKKRKKTNQDMELDPSCPQFSAESPMENVEAKKKVENNSATQAAGKSTGKNAKGSSDLPKEDYIHLRARCGQATNSHSLAERVRRERISQRMKYLQDLVPGCNKVTGKAVMLDEIINYVQSLQRQIEFLSLKLATVNPSVDFNIEGLLSKDLSLQLLLQSRGGPSTMGVSQELLHPQLLSSQQYLIETGMPELQTSLMHNGQFSTANGFKEPSPQIQNQRDTEINNVM</sequence>
<keyword evidence="4" id="KW-0804">Transcription</keyword>
<dbReference type="Gene3D" id="4.10.280.10">
    <property type="entry name" value="Helix-loop-helix DNA-binding domain"/>
    <property type="match status" value="1"/>
</dbReference>
<evidence type="ECO:0000256" key="2">
    <source>
        <dbReference type="ARBA" id="ARBA00005510"/>
    </source>
</evidence>
<dbReference type="GO" id="GO:0005634">
    <property type="term" value="C:nucleus"/>
    <property type="evidence" value="ECO:0007669"/>
    <property type="project" value="UniProtKB-SubCell"/>
</dbReference>
<dbReference type="SUPFAM" id="SSF47459">
    <property type="entry name" value="HLH, helix-loop-helix DNA-binding domain"/>
    <property type="match status" value="1"/>
</dbReference>
<dbReference type="PANTHER" id="PTHR12565:SF418">
    <property type="entry name" value="BHLH-TRANSCRIPTION FACTOR"/>
    <property type="match status" value="1"/>
</dbReference>
<dbReference type="PROSITE" id="PS50888">
    <property type="entry name" value="BHLH"/>
    <property type="match status" value="1"/>
</dbReference>
<dbReference type="EMBL" id="JANAVB010016800">
    <property type="protein sequence ID" value="KAJ6831313.1"/>
    <property type="molecule type" value="Genomic_DNA"/>
</dbReference>
<keyword evidence="3" id="KW-0805">Transcription regulation</keyword>
<evidence type="ECO:0000313" key="10">
    <source>
        <dbReference type="EMBL" id="KAJ6839286.1"/>
    </source>
</evidence>
<feature type="region of interest" description="Disordered" evidence="6">
    <location>
        <begin position="396"/>
        <end position="416"/>
    </location>
</feature>
<dbReference type="InterPro" id="IPR024097">
    <property type="entry name" value="bHLH_ZIP_TF"/>
</dbReference>
<feature type="compositionally biased region" description="Polar residues" evidence="6">
    <location>
        <begin position="402"/>
        <end position="416"/>
    </location>
</feature>
<dbReference type="FunFam" id="4.10.280.10:FF:000002">
    <property type="entry name" value="Basic helix-loop-helix transcription factor"/>
    <property type="match status" value="1"/>
</dbReference>
<feature type="compositionally biased region" description="Polar residues" evidence="6">
    <location>
        <begin position="225"/>
        <end position="242"/>
    </location>
</feature>
<accession>A0AAX6GS09</accession>
<reference evidence="9" key="1">
    <citation type="journal article" date="2023" name="GigaByte">
        <title>Genome assembly of the bearded iris, Iris pallida Lam.</title>
        <authorList>
            <person name="Bruccoleri R.E."/>
            <person name="Oakeley E.J."/>
            <person name="Faust A.M.E."/>
            <person name="Altorfer M."/>
            <person name="Dessus-Babus S."/>
            <person name="Burckhardt D."/>
            <person name="Oertli M."/>
            <person name="Naumann U."/>
            <person name="Petersen F."/>
            <person name="Wong J."/>
        </authorList>
    </citation>
    <scope>NUCLEOTIDE SEQUENCE</scope>
    <source>
        <strain evidence="9">GSM-AAB239-AS_SAM_17_03QT</strain>
    </source>
</reference>
<evidence type="ECO:0000256" key="1">
    <source>
        <dbReference type="ARBA" id="ARBA00004123"/>
    </source>
</evidence>
<gene>
    <name evidence="10" type="ORF">M6B38_316870</name>
    <name evidence="8" type="ORF">M6B38_349390</name>
    <name evidence="9" type="ORF">M6B38_349395</name>
</gene>
<evidence type="ECO:0000313" key="9">
    <source>
        <dbReference type="EMBL" id="KAJ6831313.1"/>
    </source>
</evidence>
<dbReference type="Pfam" id="PF00010">
    <property type="entry name" value="HLH"/>
    <property type="match status" value="1"/>
</dbReference>
<evidence type="ECO:0000313" key="11">
    <source>
        <dbReference type="Proteomes" id="UP001140949"/>
    </source>
</evidence>
<proteinExistence type="inferred from homology"/>
<evidence type="ECO:0000313" key="8">
    <source>
        <dbReference type="EMBL" id="KAJ6831312.1"/>
    </source>
</evidence>
<dbReference type="CDD" id="cd18919">
    <property type="entry name" value="bHLH_AtBPE_like"/>
    <property type="match status" value="1"/>
</dbReference>
<dbReference type="PANTHER" id="PTHR12565">
    <property type="entry name" value="STEROL REGULATORY ELEMENT-BINDING PROTEIN"/>
    <property type="match status" value="1"/>
</dbReference>
<evidence type="ECO:0000256" key="6">
    <source>
        <dbReference type="SAM" id="MobiDB-lite"/>
    </source>
</evidence>
<reference evidence="9" key="2">
    <citation type="submission" date="2023-04" db="EMBL/GenBank/DDBJ databases">
        <authorList>
            <person name="Bruccoleri R.E."/>
            <person name="Oakeley E.J."/>
            <person name="Faust A.-M."/>
            <person name="Dessus-Babus S."/>
            <person name="Altorfer M."/>
            <person name="Burckhardt D."/>
            <person name="Oertli M."/>
            <person name="Naumann U."/>
            <person name="Petersen F."/>
            <person name="Wong J."/>
        </authorList>
    </citation>
    <scope>NUCLEOTIDE SEQUENCE</scope>
    <source>
        <strain evidence="9">GSM-AAB239-AS_SAM_17_03QT</strain>
        <tissue evidence="9">Leaf</tissue>
    </source>
</reference>
<dbReference type="EMBL" id="JANAVB010010171">
    <property type="protein sequence ID" value="KAJ6839286.1"/>
    <property type="molecule type" value="Genomic_DNA"/>
</dbReference>
<evidence type="ECO:0000256" key="4">
    <source>
        <dbReference type="ARBA" id="ARBA00023163"/>
    </source>
</evidence>
<evidence type="ECO:0000256" key="5">
    <source>
        <dbReference type="ARBA" id="ARBA00023242"/>
    </source>
</evidence>
<dbReference type="InterPro" id="IPR011598">
    <property type="entry name" value="bHLH_dom"/>
</dbReference>
<dbReference type="AlphaFoldDB" id="A0AAX6GS09"/>
<comment type="subcellular location">
    <subcellularLocation>
        <location evidence="1">Nucleus</location>
    </subcellularLocation>
</comment>
<keyword evidence="5" id="KW-0539">Nucleus</keyword>
<comment type="similarity">
    <text evidence="2">Belongs to the bHLH protein family.</text>
</comment>
<dbReference type="SMART" id="SM00353">
    <property type="entry name" value="HLH"/>
    <property type="match status" value="1"/>
</dbReference>
<organism evidence="9 11">
    <name type="scientific">Iris pallida</name>
    <name type="common">Sweet iris</name>
    <dbReference type="NCBI Taxonomy" id="29817"/>
    <lineage>
        <taxon>Eukaryota</taxon>
        <taxon>Viridiplantae</taxon>
        <taxon>Streptophyta</taxon>
        <taxon>Embryophyta</taxon>
        <taxon>Tracheophyta</taxon>
        <taxon>Spermatophyta</taxon>
        <taxon>Magnoliopsida</taxon>
        <taxon>Liliopsida</taxon>
        <taxon>Asparagales</taxon>
        <taxon>Iridaceae</taxon>
        <taxon>Iridoideae</taxon>
        <taxon>Irideae</taxon>
        <taxon>Iris</taxon>
    </lineage>
</organism>
<evidence type="ECO:0000259" key="7">
    <source>
        <dbReference type="PROSITE" id="PS50888"/>
    </source>
</evidence>
<feature type="domain" description="BHLH" evidence="7">
    <location>
        <begin position="260"/>
        <end position="310"/>
    </location>
</feature>
<evidence type="ECO:0000256" key="3">
    <source>
        <dbReference type="ARBA" id="ARBA00023015"/>
    </source>
</evidence>
<dbReference type="InterPro" id="IPR036638">
    <property type="entry name" value="HLH_DNA-bd_sf"/>
</dbReference>
<name>A0AAX6GS09_IRIPA</name>